<evidence type="ECO:0000313" key="2">
    <source>
        <dbReference type="EMBL" id="MUP04867.1"/>
    </source>
</evidence>
<dbReference type="InterPro" id="IPR003593">
    <property type="entry name" value="AAA+_ATPase"/>
</dbReference>
<feature type="domain" description="AAA+ ATPase" evidence="1">
    <location>
        <begin position="34"/>
        <end position="203"/>
    </location>
</feature>
<dbReference type="Proteomes" id="UP000175993">
    <property type="component" value="Unassembled WGS sequence"/>
</dbReference>
<dbReference type="SUPFAM" id="SSF52540">
    <property type="entry name" value="P-loop containing nucleoside triphosphate hydrolases"/>
    <property type="match status" value="1"/>
</dbReference>
<proteinExistence type="predicted"/>
<dbReference type="Pfam" id="PF13476">
    <property type="entry name" value="AAA_23"/>
    <property type="match status" value="1"/>
</dbReference>
<comment type="caution">
    <text evidence="2">The sequence shown here is derived from an EMBL/GenBank/DDBJ whole genome shotgun (WGS) entry which is preliminary data.</text>
</comment>
<dbReference type="AlphaFoldDB" id="A0ABD6GG28"/>
<name>A0ABD6GG28_AGRVI</name>
<dbReference type="InterPro" id="IPR038729">
    <property type="entry name" value="Rad50/SbcC_AAA"/>
</dbReference>
<gene>
    <name evidence="2" type="ORF">BBI04_008580</name>
</gene>
<reference evidence="2 3" key="1">
    <citation type="submission" date="2019-11" db="EMBL/GenBank/DDBJ databases">
        <title>Whole-genome sequencing of Allorhizobium vitis.</title>
        <authorList>
            <person name="Gan H.M."/>
            <person name="Savka M.A."/>
        </authorList>
    </citation>
    <scope>NUCLEOTIDE SEQUENCE [LARGE SCALE GENOMIC DNA]</scope>
    <source>
        <strain evidence="2 3">AB4</strain>
    </source>
</reference>
<evidence type="ECO:0000259" key="1">
    <source>
        <dbReference type="SMART" id="SM00382"/>
    </source>
</evidence>
<dbReference type="InterPro" id="IPR027417">
    <property type="entry name" value="P-loop_NTPase"/>
</dbReference>
<sequence>MVYLRSITRKNLDWADCPVHLKKIIDVAKTIEFSSNITFFTGENGSGKSTIIKIIAAGMDAYALGYSGHVTSDPYLNITSKLSELYYFSRTKKARTRMLLRSEDILGYVKYLNDYEIDNGKETHSSSLKKNSFDNQQLIDTINSNQLGIKSYGQILIELINNRVHDEGLYLLDEPDTPLSCLLYTPDAAAERSRGVVGGRRAL</sequence>
<evidence type="ECO:0000313" key="3">
    <source>
        <dbReference type="Proteomes" id="UP000175993"/>
    </source>
</evidence>
<accession>A0ABD6GG28</accession>
<organism evidence="2 3">
    <name type="scientific">Agrobacterium vitis</name>
    <name type="common">Rhizobium vitis</name>
    <dbReference type="NCBI Taxonomy" id="373"/>
    <lineage>
        <taxon>Bacteria</taxon>
        <taxon>Pseudomonadati</taxon>
        <taxon>Pseudomonadota</taxon>
        <taxon>Alphaproteobacteria</taxon>
        <taxon>Hyphomicrobiales</taxon>
        <taxon>Rhizobiaceae</taxon>
        <taxon>Rhizobium/Agrobacterium group</taxon>
        <taxon>Agrobacterium</taxon>
    </lineage>
</organism>
<dbReference type="Gene3D" id="3.40.50.300">
    <property type="entry name" value="P-loop containing nucleotide triphosphate hydrolases"/>
    <property type="match status" value="1"/>
</dbReference>
<dbReference type="SMART" id="SM00382">
    <property type="entry name" value="AAA"/>
    <property type="match status" value="1"/>
</dbReference>
<protein>
    <submittedName>
        <fullName evidence="2">AAA family ATPase</fullName>
    </submittedName>
</protein>
<dbReference type="EMBL" id="MBEV02000003">
    <property type="protein sequence ID" value="MUP04867.1"/>
    <property type="molecule type" value="Genomic_DNA"/>
</dbReference>